<evidence type="ECO:0000313" key="1">
    <source>
        <dbReference type="EMBL" id="BBH23673.1"/>
    </source>
</evidence>
<reference evidence="1 2" key="1">
    <citation type="submission" date="2018-11" db="EMBL/GenBank/DDBJ databases">
        <title>Complete genome sequence of Paenibacillus baekrokdamisoli strain KCTC 33723.</title>
        <authorList>
            <person name="Kang S.W."/>
            <person name="Lee K.C."/>
            <person name="Kim K.K."/>
            <person name="Kim J.S."/>
            <person name="Kim D.S."/>
            <person name="Ko S.H."/>
            <person name="Yang S.H."/>
            <person name="Lee J.S."/>
        </authorList>
    </citation>
    <scope>NUCLEOTIDE SEQUENCE [LARGE SCALE GENOMIC DNA]</scope>
    <source>
        <strain evidence="1 2">KCTC 33723</strain>
    </source>
</reference>
<organism evidence="1 2">
    <name type="scientific">Paenibacillus baekrokdamisoli</name>
    <dbReference type="NCBI Taxonomy" id="1712516"/>
    <lineage>
        <taxon>Bacteria</taxon>
        <taxon>Bacillati</taxon>
        <taxon>Bacillota</taxon>
        <taxon>Bacilli</taxon>
        <taxon>Bacillales</taxon>
        <taxon>Paenibacillaceae</taxon>
        <taxon>Paenibacillus</taxon>
    </lineage>
</organism>
<name>A0A3G9JFC6_9BACL</name>
<accession>A0A3G9JFC6</accession>
<gene>
    <name evidence="1" type="ORF">Back11_50180</name>
</gene>
<keyword evidence="2" id="KW-1185">Reference proteome</keyword>
<proteinExistence type="predicted"/>
<protein>
    <submittedName>
        <fullName evidence="1">Uncharacterized protein</fullName>
    </submittedName>
</protein>
<sequence>MKQLASFGELLFVLACPEARLFADRAVKLNRTTSNVPRVHHLASPDSFETKLISLRSVWG</sequence>
<dbReference type="Proteomes" id="UP000275368">
    <property type="component" value="Chromosome"/>
</dbReference>
<dbReference type="EMBL" id="AP019308">
    <property type="protein sequence ID" value="BBH23673.1"/>
    <property type="molecule type" value="Genomic_DNA"/>
</dbReference>
<evidence type="ECO:0000313" key="2">
    <source>
        <dbReference type="Proteomes" id="UP000275368"/>
    </source>
</evidence>
<dbReference type="AlphaFoldDB" id="A0A3G9JFC6"/>
<dbReference type="KEGG" id="pbk:Back11_50180"/>